<evidence type="ECO:0000313" key="1">
    <source>
        <dbReference type="EMBL" id="ALM02617.1"/>
    </source>
</evidence>
<dbReference type="GeneID" id="26523196"/>
<accession>A0A0S1RV88</accession>
<proteinExistence type="predicted"/>
<dbReference type="Proteomes" id="UP000203990">
    <property type="component" value="Segment"/>
</dbReference>
<dbReference type="OrthoDB" id="39390at10239"/>
<evidence type="ECO:0000313" key="2">
    <source>
        <dbReference type="Proteomes" id="UP000203990"/>
    </source>
</evidence>
<dbReference type="EMBL" id="KT934943">
    <property type="protein sequence ID" value="ALM02617.1"/>
    <property type="molecule type" value="Genomic_DNA"/>
</dbReference>
<dbReference type="KEGG" id="vg:26523196"/>
<sequence>MIKSYHRWLTIQEKNILRGVPGYSPSTDDILDRMVEFFKEPREHLKNVLGAWDGTPESINE</sequence>
<reference evidence="1 2" key="1">
    <citation type="submission" date="2015-10" db="EMBL/GenBank/DDBJ databases">
        <title>Complete genome sequence of Klebsiella pneumoniae bacteriophage vB_KpnM_KB57.</title>
        <authorList>
            <person name="Volozhantsev N.V."/>
            <person name="Popova A.V."/>
            <person name="Krasilnikova V.M."/>
            <person name="Bogun A.G."/>
        </authorList>
    </citation>
    <scope>NUCLEOTIDE SEQUENCE [LARGE SCALE GENOMIC DNA]</scope>
</reference>
<organism evidence="1 2">
    <name type="scientific">Klebsiella phage vB_KpnM_KB57</name>
    <dbReference type="NCBI Taxonomy" id="1719140"/>
    <lineage>
        <taxon>Viruses</taxon>
        <taxon>Duplodnaviria</taxon>
        <taxon>Heunggongvirae</taxon>
        <taxon>Uroviricota</taxon>
        <taxon>Caudoviricetes</taxon>
        <taxon>Vequintavirinae</taxon>
        <taxon>Mydovirus</taxon>
        <taxon>Mydovirus KB57</taxon>
    </lineage>
</organism>
<dbReference type="RefSeq" id="YP_009187843.1">
    <property type="nucleotide sequence ID" value="NC_028659.1"/>
</dbReference>
<protein>
    <submittedName>
        <fullName evidence="1">Uncharacterized protein</fullName>
    </submittedName>
</protein>
<keyword evidence="2" id="KW-1185">Reference proteome</keyword>
<name>A0A0S1RV88_9CAUD</name>
<gene>
    <name evidence="1" type="ORF">KB57_230</name>
</gene>